<reference evidence="1 2" key="1">
    <citation type="submission" date="2020-02" db="EMBL/GenBank/DDBJ databases">
        <authorList>
            <person name="Hogendoorn C."/>
        </authorList>
    </citation>
    <scope>NUCLEOTIDE SEQUENCE [LARGE SCALE GENOMIC DNA]</scope>
    <source>
        <strain evidence="1">METHB21</strain>
    </source>
</reference>
<proteinExistence type="predicted"/>
<dbReference type="Proteomes" id="UP000494216">
    <property type="component" value="Unassembled WGS sequence"/>
</dbReference>
<evidence type="ECO:0000313" key="2">
    <source>
        <dbReference type="Proteomes" id="UP000494216"/>
    </source>
</evidence>
<keyword evidence="2" id="KW-1185">Reference proteome</keyword>
<dbReference type="EMBL" id="CADCXN010000058">
    <property type="protein sequence ID" value="CAA9890826.1"/>
    <property type="molecule type" value="Genomic_DNA"/>
</dbReference>
<organism evidence="1 2">
    <name type="scientific">Candidatus Methylobacter favarea</name>
    <dbReference type="NCBI Taxonomy" id="2707345"/>
    <lineage>
        <taxon>Bacteria</taxon>
        <taxon>Pseudomonadati</taxon>
        <taxon>Pseudomonadota</taxon>
        <taxon>Gammaproteobacteria</taxon>
        <taxon>Methylococcales</taxon>
        <taxon>Methylococcaceae</taxon>
        <taxon>Methylobacter</taxon>
    </lineage>
</organism>
<gene>
    <name evidence="1" type="ORF">METHB2_30030</name>
</gene>
<comment type="caution">
    <text evidence="1">The sequence shown here is derived from an EMBL/GenBank/DDBJ whole genome shotgun (WGS) entry which is preliminary data.</text>
</comment>
<name>A0A8S0XIJ5_9GAMM</name>
<protein>
    <submittedName>
        <fullName evidence="1">Uncharacterized protein</fullName>
    </submittedName>
</protein>
<sequence>MNKVQLSQCLQNTESSVFFGLARYLANRLPREQEIVSALSFKPKMLQRKSIIERVADKIKAFIEGKCLMNAVPWNTFTSENR</sequence>
<dbReference type="AlphaFoldDB" id="A0A8S0XIJ5"/>
<accession>A0A8S0XIJ5</accession>
<evidence type="ECO:0000313" key="1">
    <source>
        <dbReference type="EMBL" id="CAA9890826.1"/>
    </source>
</evidence>